<evidence type="ECO:0000313" key="1">
    <source>
        <dbReference type="EMBL" id="OGZ70342.1"/>
    </source>
</evidence>
<dbReference type="AlphaFoldDB" id="A0A1G2I6A3"/>
<protein>
    <recommendedName>
        <fullName evidence="3">Cellulose-binding protein</fullName>
    </recommendedName>
</protein>
<feature type="non-terminal residue" evidence="1">
    <location>
        <position position="574"/>
    </location>
</feature>
<accession>A0A1G2I6A3</accession>
<name>A0A1G2I6A3_9BACT</name>
<reference evidence="1 2" key="1">
    <citation type="journal article" date="2016" name="Nat. Commun.">
        <title>Thousands of microbial genomes shed light on interconnected biogeochemical processes in an aquifer system.</title>
        <authorList>
            <person name="Anantharaman K."/>
            <person name="Brown C.T."/>
            <person name="Hug L.A."/>
            <person name="Sharon I."/>
            <person name="Castelle C.J."/>
            <person name="Probst A.J."/>
            <person name="Thomas B.C."/>
            <person name="Singh A."/>
            <person name="Wilkins M.J."/>
            <person name="Karaoz U."/>
            <person name="Brodie E.L."/>
            <person name="Williams K.H."/>
            <person name="Hubbard S.S."/>
            <person name="Banfield J.F."/>
        </authorList>
    </citation>
    <scope>NUCLEOTIDE SEQUENCE [LARGE SCALE GENOMIC DNA]</scope>
</reference>
<dbReference type="Proteomes" id="UP000176308">
    <property type="component" value="Unassembled WGS sequence"/>
</dbReference>
<gene>
    <name evidence="1" type="ORF">A2904_00125</name>
</gene>
<dbReference type="EMBL" id="MHOX01000029">
    <property type="protein sequence ID" value="OGZ70342.1"/>
    <property type="molecule type" value="Genomic_DNA"/>
</dbReference>
<evidence type="ECO:0008006" key="3">
    <source>
        <dbReference type="Google" id="ProtNLM"/>
    </source>
</evidence>
<sequence length="574" mass="63702">MNKKILLIFALILLIISFNIIVQTFQQISKSFLLAQLSSSTNQAVSPQLRSALGTNLEGISYWSTDIPFVNVMRFSSPWVSGDSTTPAWDDGRAISTDASGWVTSLKSNQVARMLTTRGIENHYPAGQYLVRYKGNGTLNFGFAASIVEGSQKPGQMLIQVTPDAGGIYMWISQTDPVNYLRDIEIIMPGGICQGDIYTHVTSAGNCGGGSYLSFADNQNIIFYPPFLNSLKNYSVIRFMDWMSTNNSSIKNWSERTLPQYRTYMVAGGVPLEIMVALANTLNAHPWFTIQHQTDDAYVQNFAQMVNANLNSNLSVYVEHSNEVWNSQFQQNDYAISQAAAQSLPDKIQYHALRSRRIGEIFKSILGASRVVAVLGAQAANQSTATQGLDYLNSRFGSTGIDAVAIAPYLGVTSNISTASTYTSMSLDVFFNHVRTSVLPTLTTWVTNYRKIANNYGLHLISYEGGQHMVGISGAENNTALNTLFDSFNRDNRIKQLYLDYLTNWKQAGGELFVHYVNNGRWSKWGRWGALEWVTQSRSSSPKFDALQTFIEQNPVWWVVSTPTPAPAPTPTPT</sequence>
<organism evidence="1 2">
    <name type="scientific">Candidatus Staskawiczbacteria bacterium RIFCSPLOWO2_01_FULL_33_9</name>
    <dbReference type="NCBI Taxonomy" id="1802211"/>
    <lineage>
        <taxon>Bacteria</taxon>
        <taxon>Candidatus Staskawicziibacteriota</taxon>
    </lineage>
</organism>
<proteinExistence type="predicted"/>
<evidence type="ECO:0000313" key="2">
    <source>
        <dbReference type="Proteomes" id="UP000176308"/>
    </source>
</evidence>
<comment type="caution">
    <text evidence="1">The sequence shown here is derived from an EMBL/GenBank/DDBJ whole genome shotgun (WGS) entry which is preliminary data.</text>
</comment>